<keyword evidence="4" id="KW-1185">Reference proteome</keyword>
<evidence type="ECO:0000313" key="3">
    <source>
        <dbReference type="EMBL" id="GAC86315.1"/>
    </source>
</evidence>
<dbReference type="Pfam" id="PF05065">
    <property type="entry name" value="Phage_capsid"/>
    <property type="match status" value="1"/>
</dbReference>
<name>A0ABQ0IS23_9ACTN</name>
<dbReference type="InterPro" id="IPR024455">
    <property type="entry name" value="Phage_capsid"/>
</dbReference>
<evidence type="ECO:0000259" key="2">
    <source>
        <dbReference type="Pfam" id="PF05065"/>
    </source>
</evidence>
<dbReference type="SUPFAM" id="SSF56563">
    <property type="entry name" value="Major capsid protein gp5"/>
    <property type="match status" value="1"/>
</dbReference>
<dbReference type="Proteomes" id="UP000035021">
    <property type="component" value="Unassembled WGS sequence"/>
</dbReference>
<dbReference type="NCBIfam" id="TIGR01554">
    <property type="entry name" value="major_cap_HK97"/>
    <property type="match status" value="1"/>
</dbReference>
<accession>A0ABQ0IS23</accession>
<feature type="domain" description="Phage capsid-like C-terminal" evidence="2">
    <location>
        <begin position="151"/>
        <end position="347"/>
    </location>
</feature>
<comment type="caution">
    <text evidence="3">The sequence shown here is derived from an EMBL/GenBank/DDBJ whole genome shotgun (WGS) entry which is preliminary data.</text>
</comment>
<proteinExistence type="predicted"/>
<gene>
    <name evidence="3" type="ORF">GP2_083_00010</name>
</gene>
<dbReference type="EMBL" id="BAOQ01000083">
    <property type="protein sequence ID" value="GAC86315.1"/>
    <property type="molecule type" value="Genomic_DNA"/>
</dbReference>
<evidence type="ECO:0000313" key="4">
    <source>
        <dbReference type="Proteomes" id="UP000035021"/>
    </source>
</evidence>
<dbReference type="InterPro" id="IPR054612">
    <property type="entry name" value="Phage_capsid-like_C"/>
</dbReference>
<protein>
    <recommendedName>
        <fullName evidence="2">Phage capsid-like C-terminal domain-containing protein</fullName>
    </recommendedName>
</protein>
<sequence length="350" mass="36924">MAEIHLQCVDIVRSNTADDIAERRRALVTGVRSGRYTIDGGLHDRSSAGMFGDPQDRARRTIDGLHSRGLLPDHGAEAAEELAGRDRLARDWITAAGDDAYTRAFGKLLADPQLGHMRWTQEEATAYRRVESLRDGTRAMSLTDANGRHMVPLTLDPAVLLTNAGSTNPIRQIARTVTITSDSWNGVSSAGATAEWLAEASEAADGSPTLAQPTVPVHKYSCFVPYSVEIEGDGLSSVSELQRVMVDAVDNLHATAFATGSGSGQPTGIITALAASSPSVVVNGTGSEALAASDFYALQNALGPRFQPNAAWAANLSILNAARQFETSAGALKFPSLQETSPTLLGLAGV</sequence>
<dbReference type="Gene3D" id="3.30.2400.10">
    <property type="entry name" value="Major capsid protein gp5"/>
    <property type="match status" value="1"/>
</dbReference>
<organism evidence="3 4">
    <name type="scientific">Gordonia paraffinivorans NBRC 108238</name>
    <dbReference type="NCBI Taxonomy" id="1223543"/>
    <lineage>
        <taxon>Bacteria</taxon>
        <taxon>Bacillati</taxon>
        <taxon>Actinomycetota</taxon>
        <taxon>Actinomycetes</taxon>
        <taxon>Mycobacteriales</taxon>
        <taxon>Gordoniaceae</taxon>
        <taxon>Gordonia</taxon>
    </lineage>
</organism>
<reference evidence="3 4" key="1">
    <citation type="submission" date="2013-02" db="EMBL/GenBank/DDBJ databases">
        <title>Whole genome shotgun sequence of Gordonia paraffinivorans NBRC 108238.</title>
        <authorList>
            <person name="Isaki-Nakamura S."/>
            <person name="Hosoyama A."/>
            <person name="Tsuchikane K."/>
            <person name="Ando Y."/>
            <person name="Baba S."/>
            <person name="Ohji S."/>
            <person name="Hamada M."/>
            <person name="Tamura T."/>
            <person name="Yamazoe A."/>
            <person name="Yamazaki S."/>
            <person name="Fujita N."/>
        </authorList>
    </citation>
    <scope>NUCLEOTIDE SEQUENCE [LARGE SCALE GENOMIC DNA]</scope>
    <source>
        <strain evidence="3 4">NBRC 108238</strain>
    </source>
</reference>
<evidence type="ECO:0000256" key="1">
    <source>
        <dbReference type="ARBA" id="ARBA00004328"/>
    </source>
</evidence>
<comment type="subcellular location">
    <subcellularLocation>
        <location evidence="1">Virion</location>
    </subcellularLocation>
</comment>
<dbReference type="RefSeq" id="WP_006902610.1">
    <property type="nucleotide sequence ID" value="NZ_BAOQ01000083.1"/>
</dbReference>